<sequence>MMQRLFDHYELGITVENLVGDIRYPWRVKRDRYNLVISMEVIEHLKDRPIAGLNELQLAIAFHYIGMWNFFIEARNLLQAEDLLLVTTPNAGSYLALYNLMAHQSPDMYYIHVRELSMLELISLHEGAGFKILRKEARYANRH</sequence>
<evidence type="ECO:0000313" key="1">
    <source>
        <dbReference type="EMBL" id="KOO31227.1"/>
    </source>
</evidence>
<dbReference type="InterPro" id="IPR029063">
    <property type="entry name" value="SAM-dependent_MTases_sf"/>
</dbReference>
<proteinExistence type="predicted"/>
<gene>
    <name evidence="1" type="ORF">Ctob_005476</name>
</gene>
<dbReference type="EMBL" id="JWZX01002060">
    <property type="protein sequence ID" value="KOO31227.1"/>
    <property type="molecule type" value="Genomic_DNA"/>
</dbReference>
<dbReference type="Proteomes" id="UP000037460">
    <property type="component" value="Unassembled WGS sequence"/>
</dbReference>
<comment type="caution">
    <text evidence="1">The sequence shown here is derived from an EMBL/GenBank/DDBJ whole genome shotgun (WGS) entry which is preliminary data.</text>
</comment>
<dbReference type="AlphaFoldDB" id="A0A0M0JY31"/>
<evidence type="ECO:0008006" key="3">
    <source>
        <dbReference type="Google" id="ProtNLM"/>
    </source>
</evidence>
<keyword evidence="2" id="KW-1185">Reference proteome</keyword>
<organism evidence="1 2">
    <name type="scientific">Chrysochromulina tobinii</name>
    <dbReference type="NCBI Taxonomy" id="1460289"/>
    <lineage>
        <taxon>Eukaryota</taxon>
        <taxon>Haptista</taxon>
        <taxon>Haptophyta</taxon>
        <taxon>Prymnesiophyceae</taxon>
        <taxon>Prymnesiales</taxon>
        <taxon>Chrysochromulinaceae</taxon>
        <taxon>Chrysochromulina</taxon>
    </lineage>
</organism>
<protein>
    <recommendedName>
        <fullName evidence="3">Class I SAM-dependent methyltransferase</fullName>
    </recommendedName>
</protein>
<accession>A0A0M0JY31</accession>
<dbReference type="Gene3D" id="3.40.50.150">
    <property type="entry name" value="Vaccinia Virus protein VP39"/>
    <property type="match status" value="1"/>
</dbReference>
<name>A0A0M0JY31_9EUKA</name>
<dbReference type="SUPFAM" id="SSF53335">
    <property type="entry name" value="S-adenosyl-L-methionine-dependent methyltransferases"/>
    <property type="match status" value="1"/>
</dbReference>
<evidence type="ECO:0000313" key="2">
    <source>
        <dbReference type="Proteomes" id="UP000037460"/>
    </source>
</evidence>
<reference evidence="2" key="1">
    <citation type="journal article" date="2015" name="PLoS Genet.">
        <title>Genome Sequence and Transcriptome Analyses of Chrysochromulina tobin: Metabolic Tools for Enhanced Algal Fitness in the Prominent Order Prymnesiales (Haptophyceae).</title>
        <authorList>
            <person name="Hovde B.T."/>
            <person name="Deodato C.R."/>
            <person name="Hunsperger H.M."/>
            <person name="Ryken S.A."/>
            <person name="Yost W."/>
            <person name="Jha R.K."/>
            <person name="Patterson J."/>
            <person name="Monnat R.J. Jr."/>
            <person name="Barlow S.B."/>
            <person name="Starkenburg S.R."/>
            <person name="Cattolico R.A."/>
        </authorList>
    </citation>
    <scope>NUCLEOTIDE SEQUENCE</scope>
    <source>
        <strain evidence="2">CCMP291</strain>
    </source>
</reference>